<proteinExistence type="inferred from homology"/>
<evidence type="ECO:0000256" key="12">
    <source>
        <dbReference type="ARBA" id="ARBA00032932"/>
    </source>
</evidence>
<evidence type="ECO:0000256" key="9">
    <source>
        <dbReference type="ARBA" id="ARBA00023136"/>
    </source>
</evidence>
<keyword evidence="14" id="KW-0573">Peptidoglycan synthesis</keyword>
<name>A0A318SBS7_9DEIO</name>
<comment type="function">
    <text evidence="14">Catalyzes the dephosphorylation of undecaprenyl diphosphate (UPP). Confers resistance to bacitracin.</text>
</comment>
<gene>
    <name evidence="14" type="primary">uppP</name>
    <name evidence="15" type="ORF">DES52_10155</name>
</gene>
<keyword evidence="14" id="KW-0133">Cell shape</keyword>
<dbReference type="NCBIfam" id="NF001389">
    <property type="entry name" value="PRK00281.1-2"/>
    <property type="match status" value="1"/>
</dbReference>
<evidence type="ECO:0000256" key="5">
    <source>
        <dbReference type="ARBA" id="ARBA00022475"/>
    </source>
</evidence>
<dbReference type="HAMAP" id="MF_01006">
    <property type="entry name" value="Undec_diphosphatase"/>
    <property type="match status" value="1"/>
</dbReference>
<evidence type="ECO:0000256" key="2">
    <source>
        <dbReference type="ARBA" id="ARBA00010621"/>
    </source>
</evidence>
<dbReference type="PANTHER" id="PTHR30622:SF3">
    <property type="entry name" value="UNDECAPRENYL-DIPHOSPHATASE"/>
    <property type="match status" value="1"/>
</dbReference>
<dbReference type="GO" id="GO:0050380">
    <property type="term" value="F:undecaprenyl-diphosphatase activity"/>
    <property type="evidence" value="ECO:0007669"/>
    <property type="project" value="UniProtKB-UniRule"/>
</dbReference>
<dbReference type="EMBL" id="QJSX01000001">
    <property type="protein sequence ID" value="PYE56251.1"/>
    <property type="molecule type" value="Genomic_DNA"/>
</dbReference>
<dbReference type="EC" id="3.6.1.27" evidence="3 14"/>
<evidence type="ECO:0000256" key="7">
    <source>
        <dbReference type="ARBA" id="ARBA00022801"/>
    </source>
</evidence>
<evidence type="ECO:0000313" key="16">
    <source>
        <dbReference type="Proteomes" id="UP000248326"/>
    </source>
</evidence>
<evidence type="ECO:0000256" key="6">
    <source>
        <dbReference type="ARBA" id="ARBA00022692"/>
    </source>
</evidence>
<comment type="subcellular location">
    <subcellularLocation>
        <location evidence="1 14">Cell membrane</location>
        <topology evidence="1 14">Multi-pass membrane protein</topology>
    </subcellularLocation>
</comment>
<evidence type="ECO:0000313" key="15">
    <source>
        <dbReference type="EMBL" id="PYE56251.1"/>
    </source>
</evidence>
<dbReference type="GO" id="GO:0005886">
    <property type="term" value="C:plasma membrane"/>
    <property type="evidence" value="ECO:0007669"/>
    <property type="project" value="UniProtKB-SubCell"/>
</dbReference>
<dbReference type="OrthoDB" id="9808289at2"/>
<dbReference type="Pfam" id="PF02673">
    <property type="entry name" value="BacA"/>
    <property type="match status" value="1"/>
</dbReference>
<evidence type="ECO:0000256" key="13">
    <source>
        <dbReference type="ARBA" id="ARBA00047594"/>
    </source>
</evidence>
<keyword evidence="7 14" id="KW-0378">Hydrolase</keyword>
<sequence>MPDWIQAIILGIVEGVTEFLPISSTGHLIVASDLLRFQEPAGTQGTFEVVIQGGAILAVLVYYLRDLLGQARSIRSDKNVQRLWLTVIAASVPAVVIGFAFGDRIKETLFRPDVVATALIVGGVLMYLIELRPRTATTTRLEGVNPVQGFWIGLIQCLAILWPGFSRSASSILGGMFLGLDRPTATKFSFYLSIPTLGGATLYDLLKNAHKLGQAGLANVLIGSAVSFVTAYLVIGWLLRFVATNDFKGFAIYRVLAGLVILALIYFGVIQNTLRT</sequence>
<reference evidence="15 16" key="1">
    <citation type="submission" date="2018-06" db="EMBL/GenBank/DDBJ databases">
        <title>Genomic Encyclopedia of Type Strains, Phase IV (KMG-IV): sequencing the most valuable type-strain genomes for metagenomic binning, comparative biology and taxonomic classification.</title>
        <authorList>
            <person name="Goeker M."/>
        </authorList>
    </citation>
    <scope>NUCLEOTIDE SEQUENCE [LARGE SCALE GENOMIC DNA]</scope>
    <source>
        <strain evidence="15 16">DSM 18048</strain>
    </source>
</reference>
<dbReference type="GO" id="GO:0009252">
    <property type="term" value="P:peptidoglycan biosynthetic process"/>
    <property type="evidence" value="ECO:0007669"/>
    <property type="project" value="UniProtKB-KW"/>
</dbReference>
<evidence type="ECO:0000256" key="3">
    <source>
        <dbReference type="ARBA" id="ARBA00012374"/>
    </source>
</evidence>
<evidence type="ECO:0000256" key="8">
    <source>
        <dbReference type="ARBA" id="ARBA00022989"/>
    </source>
</evidence>
<dbReference type="Proteomes" id="UP000248326">
    <property type="component" value="Unassembled WGS sequence"/>
</dbReference>
<dbReference type="GO" id="GO:0046677">
    <property type="term" value="P:response to antibiotic"/>
    <property type="evidence" value="ECO:0007669"/>
    <property type="project" value="UniProtKB-UniRule"/>
</dbReference>
<accession>A0A318SBS7</accession>
<comment type="catalytic activity">
    <reaction evidence="13 14">
        <text>di-trans,octa-cis-undecaprenyl diphosphate + H2O = di-trans,octa-cis-undecaprenyl phosphate + phosphate + H(+)</text>
        <dbReference type="Rhea" id="RHEA:28094"/>
        <dbReference type="ChEBI" id="CHEBI:15377"/>
        <dbReference type="ChEBI" id="CHEBI:15378"/>
        <dbReference type="ChEBI" id="CHEBI:43474"/>
        <dbReference type="ChEBI" id="CHEBI:58405"/>
        <dbReference type="ChEBI" id="CHEBI:60392"/>
        <dbReference type="EC" id="3.6.1.27"/>
    </reaction>
</comment>
<evidence type="ECO:0000256" key="1">
    <source>
        <dbReference type="ARBA" id="ARBA00004651"/>
    </source>
</evidence>
<dbReference type="RefSeq" id="WP_110884775.1">
    <property type="nucleotide sequence ID" value="NZ_QJSX01000001.1"/>
</dbReference>
<dbReference type="NCBIfam" id="NF001390">
    <property type="entry name" value="PRK00281.1-4"/>
    <property type="match status" value="1"/>
</dbReference>
<keyword evidence="14" id="KW-0961">Cell wall biogenesis/degradation</keyword>
<evidence type="ECO:0000256" key="14">
    <source>
        <dbReference type="HAMAP-Rule" id="MF_01006"/>
    </source>
</evidence>
<keyword evidence="9 14" id="KW-0472">Membrane</keyword>
<keyword evidence="6 14" id="KW-0812">Transmembrane</keyword>
<comment type="caution">
    <text evidence="15">The sequence shown here is derived from an EMBL/GenBank/DDBJ whole genome shotgun (WGS) entry which is preliminary data.</text>
</comment>
<feature type="transmembrane region" description="Helical" evidence="14">
    <location>
        <begin position="83"/>
        <end position="102"/>
    </location>
</feature>
<feature type="transmembrane region" description="Helical" evidence="14">
    <location>
        <begin position="45"/>
        <end position="63"/>
    </location>
</feature>
<dbReference type="PANTHER" id="PTHR30622">
    <property type="entry name" value="UNDECAPRENYL-DIPHOSPHATASE"/>
    <property type="match status" value="1"/>
</dbReference>
<keyword evidence="8 14" id="KW-1133">Transmembrane helix</keyword>
<feature type="transmembrane region" description="Helical" evidence="14">
    <location>
        <begin position="114"/>
        <end position="131"/>
    </location>
</feature>
<evidence type="ECO:0000256" key="4">
    <source>
        <dbReference type="ARBA" id="ARBA00021581"/>
    </source>
</evidence>
<protein>
    <recommendedName>
        <fullName evidence="4 14">Undecaprenyl-diphosphatase</fullName>
        <ecNumber evidence="3 14">3.6.1.27</ecNumber>
    </recommendedName>
    <alternativeName>
        <fullName evidence="12 14">Bacitracin resistance protein</fullName>
    </alternativeName>
    <alternativeName>
        <fullName evidence="11 14">Undecaprenyl pyrophosphate phosphatase</fullName>
    </alternativeName>
</protein>
<dbReference type="NCBIfam" id="TIGR00753">
    <property type="entry name" value="undec_PP_bacA"/>
    <property type="match status" value="1"/>
</dbReference>
<organism evidence="15 16">
    <name type="scientific">Deinococcus yavapaiensis KR-236</name>
    <dbReference type="NCBI Taxonomy" id="694435"/>
    <lineage>
        <taxon>Bacteria</taxon>
        <taxon>Thermotogati</taxon>
        <taxon>Deinococcota</taxon>
        <taxon>Deinococci</taxon>
        <taxon>Deinococcales</taxon>
        <taxon>Deinococcaceae</taxon>
        <taxon>Deinococcus</taxon>
    </lineage>
</organism>
<dbReference type="AlphaFoldDB" id="A0A318SBS7"/>
<evidence type="ECO:0000256" key="10">
    <source>
        <dbReference type="ARBA" id="ARBA00023251"/>
    </source>
</evidence>
<keyword evidence="10 14" id="KW-0046">Antibiotic resistance</keyword>
<evidence type="ECO:0000256" key="11">
    <source>
        <dbReference type="ARBA" id="ARBA00032707"/>
    </source>
</evidence>
<feature type="transmembrane region" description="Helical" evidence="14">
    <location>
        <begin position="218"/>
        <end position="239"/>
    </location>
</feature>
<dbReference type="GO" id="GO:0008360">
    <property type="term" value="P:regulation of cell shape"/>
    <property type="evidence" value="ECO:0007669"/>
    <property type="project" value="UniProtKB-KW"/>
</dbReference>
<feature type="transmembrane region" description="Helical" evidence="14">
    <location>
        <begin position="185"/>
        <end position="206"/>
    </location>
</feature>
<dbReference type="GO" id="GO:0071555">
    <property type="term" value="P:cell wall organization"/>
    <property type="evidence" value="ECO:0007669"/>
    <property type="project" value="UniProtKB-KW"/>
</dbReference>
<feature type="transmembrane region" description="Helical" evidence="14">
    <location>
        <begin position="143"/>
        <end position="165"/>
    </location>
</feature>
<dbReference type="InterPro" id="IPR003824">
    <property type="entry name" value="UppP"/>
</dbReference>
<comment type="similarity">
    <text evidence="2 14">Belongs to the UppP family.</text>
</comment>
<comment type="miscellaneous">
    <text evidence="14">Bacitracin is thought to be involved in the inhibition of peptidoglycan synthesis by sequestering undecaprenyl diphosphate, thereby reducing the pool of lipid carrier available.</text>
</comment>
<feature type="transmembrane region" description="Helical" evidence="14">
    <location>
        <begin position="251"/>
        <end position="270"/>
    </location>
</feature>
<keyword evidence="16" id="KW-1185">Reference proteome</keyword>
<keyword evidence="5 14" id="KW-1003">Cell membrane</keyword>